<organism evidence="2 3">
    <name type="scientific">Amycolatopsis cynarae</name>
    <dbReference type="NCBI Taxonomy" id="2995223"/>
    <lineage>
        <taxon>Bacteria</taxon>
        <taxon>Bacillati</taxon>
        <taxon>Actinomycetota</taxon>
        <taxon>Actinomycetes</taxon>
        <taxon>Pseudonocardiales</taxon>
        <taxon>Pseudonocardiaceae</taxon>
        <taxon>Amycolatopsis</taxon>
    </lineage>
</organism>
<dbReference type="Pfam" id="PF14246">
    <property type="entry name" value="TetR_C_7"/>
    <property type="match status" value="1"/>
</dbReference>
<dbReference type="RefSeq" id="WP_268758850.1">
    <property type="nucleotide sequence ID" value="NZ_CP113836.1"/>
</dbReference>
<dbReference type="InterPro" id="IPR039536">
    <property type="entry name" value="TetR_C_Proteobacteria"/>
</dbReference>
<gene>
    <name evidence="2" type="ORF">ORV05_13620</name>
</gene>
<dbReference type="Gene3D" id="1.10.357.10">
    <property type="entry name" value="Tetracycline Repressor, domain 2"/>
    <property type="match status" value="1"/>
</dbReference>
<sequence>MAELGRRGLLHVTDPEVSAQHFMALITGGTVSRAEFSAKALETEIDRFARAPGSTLSCTATCRGAGKRLEMRSGYLDSIRPSASACASRVFRAARQLESSMPRAWRR</sequence>
<evidence type="ECO:0000259" key="1">
    <source>
        <dbReference type="Pfam" id="PF14246"/>
    </source>
</evidence>
<reference evidence="2" key="1">
    <citation type="submission" date="2022-11" db="EMBL/GenBank/DDBJ databases">
        <authorList>
            <person name="Mo P."/>
        </authorList>
    </citation>
    <scope>NUCLEOTIDE SEQUENCE</scope>
    <source>
        <strain evidence="2">HUAS 11-8</strain>
    </source>
</reference>
<name>A0ABY7B9V2_9PSEU</name>
<evidence type="ECO:0000313" key="2">
    <source>
        <dbReference type="EMBL" id="WAL68757.1"/>
    </source>
</evidence>
<accession>A0ABY7B9V2</accession>
<dbReference type="Proteomes" id="UP001163203">
    <property type="component" value="Chromosome"/>
</dbReference>
<dbReference type="EMBL" id="CP113836">
    <property type="protein sequence ID" value="WAL68757.1"/>
    <property type="molecule type" value="Genomic_DNA"/>
</dbReference>
<feature type="domain" description="Transcriptional regulator TetR C-terminal Proteobacteria type" evidence="1">
    <location>
        <begin position="5"/>
        <end position="46"/>
    </location>
</feature>
<proteinExistence type="predicted"/>
<evidence type="ECO:0000313" key="3">
    <source>
        <dbReference type="Proteomes" id="UP001163203"/>
    </source>
</evidence>
<protein>
    <submittedName>
        <fullName evidence="2">TetR/AcrR family transcriptional regulator C-terminal domain-containing protein</fullName>
    </submittedName>
</protein>
<keyword evidence="3" id="KW-1185">Reference proteome</keyword>